<name>A0A0H3HG28_KLEM8</name>
<dbReference type="KEGG" id="kox:KOX_18815"/>
<dbReference type="EMBL" id="CP003218">
    <property type="protein sequence ID" value="AEX05485.1"/>
    <property type="molecule type" value="Genomic_DNA"/>
</dbReference>
<dbReference type="AlphaFoldDB" id="A0A0H3HG28"/>
<evidence type="ECO:0000313" key="2">
    <source>
        <dbReference type="Proteomes" id="UP000007843"/>
    </source>
</evidence>
<proteinExistence type="predicted"/>
<protein>
    <submittedName>
        <fullName evidence="1">Uncharacterized protein</fullName>
    </submittedName>
</protein>
<organism evidence="1 2">
    <name type="scientific">Klebsiella michiganensis (strain ATCC 8724 / DSM 4798 / JCM 20051 / NBRC 3318 / NRRL B-199 / KCTC 1686 / BUCSAV 143 / CCM 1901)</name>
    <dbReference type="NCBI Taxonomy" id="1006551"/>
    <lineage>
        <taxon>Bacteria</taxon>
        <taxon>Pseudomonadati</taxon>
        <taxon>Pseudomonadota</taxon>
        <taxon>Gammaproteobacteria</taxon>
        <taxon>Enterobacterales</taxon>
        <taxon>Enterobacteriaceae</taxon>
        <taxon>Klebsiella/Raoultella group</taxon>
        <taxon>Klebsiella</taxon>
    </lineage>
</organism>
<dbReference type="HOGENOM" id="CLU_3271467_0_0_6"/>
<gene>
    <name evidence="1" type="ordered locus">KOX_18815</name>
</gene>
<evidence type="ECO:0000313" key="1">
    <source>
        <dbReference type="EMBL" id="AEX05485.1"/>
    </source>
</evidence>
<reference evidence="1 2" key="1">
    <citation type="journal article" date="2012" name="J. Bacteriol.">
        <title>Complete genome sequence of Klebsiella oxytoca KCTC 1686, used in production of 2,3-butanediol.</title>
        <authorList>
            <person name="Shin S.H."/>
            <person name="Kim S."/>
            <person name="Kim J.Y."/>
            <person name="Lee S."/>
            <person name="Um Y."/>
            <person name="Oh M.K."/>
            <person name="Kim Y.R."/>
            <person name="Lee J."/>
            <person name="Yang K.S."/>
        </authorList>
    </citation>
    <scope>NUCLEOTIDE SEQUENCE [LARGE SCALE GENOMIC DNA]</scope>
    <source>
        <strain evidence="2">ATCC 8724 / DSM 4798 / JCM 20051 / NBRC 3318 / NRRL B-199 / KCTC 1686</strain>
    </source>
</reference>
<sequence length="41" mass="5154">MDKYYKSRQMRWHIASSTNLNILMRWKRTPRRMAIIIIFNL</sequence>
<dbReference type="Proteomes" id="UP000007843">
    <property type="component" value="Chromosome"/>
</dbReference>
<accession>A0A0H3HG28</accession>